<dbReference type="OrthoDB" id="2388245at2759"/>
<name>A0A9N9K0T0_9GLOM</name>
<evidence type="ECO:0000313" key="1">
    <source>
        <dbReference type="EMBL" id="CAG8803374.1"/>
    </source>
</evidence>
<reference evidence="1" key="1">
    <citation type="submission" date="2021-06" db="EMBL/GenBank/DDBJ databases">
        <authorList>
            <person name="Kallberg Y."/>
            <person name="Tangrot J."/>
            <person name="Rosling A."/>
        </authorList>
    </citation>
    <scope>NUCLEOTIDE SEQUENCE</scope>
    <source>
        <strain evidence="1">MA453B</strain>
    </source>
</reference>
<feature type="non-terminal residue" evidence="1">
    <location>
        <position position="1"/>
    </location>
</feature>
<keyword evidence="2" id="KW-1185">Reference proteome</keyword>
<evidence type="ECO:0000313" key="2">
    <source>
        <dbReference type="Proteomes" id="UP000789405"/>
    </source>
</evidence>
<dbReference type="EMBL" id="CAJVPY010037855">
    <property type="protein sequence ID" value="CAG8803374.1"/>
    <property type="molecule type" value="Genomic_DNA"/>
</dbReference>
<dbReference type="Proteomes" id="UP000789405">
    <property type="component" value="Unassembled WGS sequence"/>
</dbReference>
<gene>
    <name evidence="1" type="ORF">DERYTH_LOCUS23873</name>
</gene>
<feature type="non-terminal residue" evidence="1">
    <location>
        <position position="54"/>
    </location>
</feature>
<dbReference type="AlphaFoldDB" id="A0A9N9K0T0"/>
<protein>
    <submittedName>
        <fullName evidence="1">25120_t:CDS:1</fullName>
    </submittedName>
</protein>
<sequence length="54" mass="6223">ALKENIKLGNLKAENYDLSEDMHTSLEDLAVNGKLIFEEIPMIKTIKGWIERYS</sequence>
<comment type="caution">
    <text evidence="1">The sequence shown here is derived from an EMBL/GenBank/DDBJ whole genome shotgun (WGS) entry which is preliminary data.</text>
</comment>
<organism evidence="1 2">
    <name type="scientific">Dentiscutata erythropus</name>
    <dbReference type="NCBI Taxonomy" id="1348616"/>
    <lineage>
        <taxon>Eukaryota</taxon>
        <taxon>Fungi</taxon>
        <taxon>Fungi incertae sedis</taxon>
        <taxon>Mucoromycota</taxon>
        <taxon>Glomeromycotina</taxon>
        <taxon>Glomeromycetes</taxon>
        <taxon>Diversisporales</taxon>
        <taxon>Gigasporaceae</taxon>
        <taxon>Dentiscutata</taxon>
    </lineage>
</organism>
<accession>A0A9N9K0T0</accession>
<proteinExistence type="predicted"/>